<feature type="domain" description="Gnk2-homologous" evidence="21">
    <location>
        <begin position="29"/>
        <end position="137"/>
    </location>
</feature>
<dbReference type="EMBL" id="AP015039">
    <property type="protein sequence ID" value="BAT89374.1"/>
    <property type="molecule type" value="Genomic_DNA"/>
</dbReference>
<dbReference type="Gene3D" id="3.30.430.20">
    <property type="entry name" value="Gnk2 domain, C-X8-C-X2-C motif"/>
    <property type="match status" value="2"/>
</dbReference>
<evidence type="ECO:0000256" key="11">
    <source>
        <dbReference type="ARBA" id="ARBA00022989"/>
    </source>
</evidence>
<evidence type="ECO:0000259" key="20">
    <source>
        <dbReference type="PROSITE" id="PS50011"/>
    </source>
</evidence>
<dbReference type="EC" id="2.7.11.1" evidence="2"/>
<feature type="chain" id="PRO_5006617852" description="non-specific serine/threonine protein kinase" evidence="19">
    <location>
        <begin position="29"/>
        <end position="639"/>
    </location>
</feature>
<evidence type="ECO:0000256" key="17">
    <source>
        <dbReference type="ARBA" id="ARBA00048679"/>
    </source>
</evidence>
<protein>
    <recommendedName>
        <fullName evidence="2">non-specific serine/threonine protein kinase</fullName>
        <ecNumber evidence="2">2.7.11.1</ecNumber>
    </recommendedName>
</protein>
<comment type="catalytic activity">
    <reaction evidence="17">
        <text>L-seryl-[protein] + ATP = O-phospho-L-seryl-[protein] + ADP + H(+)</text>
        <dbReference type="Rhea" id="RHEA:17989"/>
        <dbReference type="Rhea" id="RHEA-COMP:9863"/>
        <dbReference type="Rhea" id="RHEA-COMP:11604"/>
        <dbReference type="ChEBI" id="CHEBI:15378"/>
        <dbReference type="ChEBI" id="CHEBI:29999"/>
        <dbReference type="ChEBI" id="CHEBI:30616"/>
        <dbReference type="ChEBI" id="CHEBI:83421"/>
        <dbReference type="ChEBI" id="CHEBI:456216"/>
        <dbReference type="EC" id="2.7.11.1"/>
    </reaction>
</comment>
<evidence type="ECO:0000256" key="19">
    <source>
        <dbReference type="SAM" id="SignalP"/>
    </source>
</evidence>
<dbReference type="GO" id="GO:0005886">
    <property type="term" value="C:plasma membrane"/>
    <property type="evidence" value="ECO:0007669"/>
    <property type="project" value="TreeGrafter"/>
</dbReference>
<dbReference type="FunFam" id="3.30.200.20:FF:000195">
    <property type="entry name" value="G-type lectin S-receptor-like serine/threonine-protein kinase"/>
    <property type="match status" value="1"/>
</dbReference>
<dbReference type="PANTHER" id="PTHR27002:SF814">
    <property type="entry name" value="CYSTEINE-RICH RECEPTOR-LIKE PROTEIN KINASE 10"/>
    <property type="match status" value="1"/>
</dbReference>
<proteinExistence type="predicted"/>
<dbReference type="InterPro" id="IPR021820">
    <property type="entry name" value="S-locus_recpt_kinase_C"/>
</dbReference>
<name>A0A0S3S974_PHAAN</name>
<keyword evidence="6 19" id="KW-0732">Signal</keyword>
<keyword evidence="7" id="KW-0677">Repeat</keyword>
<dbReference type="InterPro" id="IPR001245">
    <property type="entry name" value="Ser-Thr/Tyr_kinase_cat_dom"/>
</dbReference>
<dbReference type="SMART" id="SM00220">
    <property type="entry name" value="S_TKc"/>
    <property type="match status" value="1"/>
</dbReference>
<keyword evidence="15" id="KW-0325">Glycoprotein</keyword>
<dbReference type="GO" id="GO:0006950">
    <property type="term" value="P:response to stress"/>
    <property type="evidence" value="ECO:0007669"/>
    <property type="project" value="UniProtKB-ARBA"/>
</dbReference>
<feature type="signal peptide" evidence="19">
    <location>
        <begin position="1"/>
        <end position="28"/>
    </location>
</feature>
<evidence type="ECO:0000256" key="5">
    <source>
        <dbReference type="ARBA" id="ARBA00022692"/>
    </source>
</evidence>
<keyword evidence="5 18" id="KW-0812">Transmembrane</keyword>
<dbReference type="Proteomes" id="UP000291084">
    <property type="component" value="Chromosome 6"/>
</dbReference>
<evidence type="ECO:0000256" key="16">
    <source>
        <dbReference type="ARBA" id="ARBA00047899"/>
    </source>
</evidence>
<keyword evidence="10" id="KW-0067">ATP-binding</keyword>
<keyword evidence="3" id="KW-0723">Serine/threonine-protein kinase</keyword>
<dbReference type="CDD" id="cd23509">
    <property type="entry name" value="Gnk2-like"/>
    <property type="match status" value="2"/>
</dbReference>
<evidence type="ECO:0000256" key="15">
    <source>
        <dbReference type="ARBA" id="ARBA00023180"/>
    </source>
</evidence>
<dbReference type="CDD" id="cd14066">
    <property type="entry name" value="STKc_IRAK"/>
    <property type="match status" value="1"/>
</dbReference>
<dbReference type="PANTHER" id="PTHR27002">
    <property type="entry name" value="RECEPTOR-LIKE SERINE/THREONINE-PROTEIN KINASE SD1-8"/>
    <property type="match status" value="1"/>
</dbReference>
<comment type="subcellular location">
    <subcellularLocation>
        <location evidence="1">Membrane</location>
        <topology evidence="1">Single-pass membrane protein</topology>
    </subcellularLocation>
</comment>
<dbReference type="SUPFAM" id="SSF56112">
    <property type="entry name" value="Protein kinase-like (PK-like)"/>
    <property type="match status" value="1"/>
</dbReference>
<evidence type="ECO:0000256" key="8">
    <source>
        <dbReference type="ARBA" id="ARBA00022741"/>
    </source>
</evidence>
<evidence type="ECO:0000256" key="7">
    <source>
        <dbReference type="ARBA" id="ARBA00022737"/>
    </source>
</evidence>
<dbReference type="GO" id="GO:0004674">
    <property type="term" value="F:protein serine/threonine kinase activity"/>
    <property type="evidence" value="ECO:0007669"/>
    <property type="project" value="UniProtKB-KW"/>
</dbReference>
<dbReference type="InterPro" id="IPR008271">
    <property type="entry name" value="Ser/Thr_kinase_AS"/>
</dbReference>
<dbReference type="OrthoDB" id="1410185at2759"/>
<dbReference type="Pfam" id="PF01657">
    <property type="entry name" value="Stress-antifung"/>
    <property type="match status" value="1"/>
</dbReference>
<dbReference type="Pfam" id="PF07714">
    <property type="entry name" value="PK_Tyr_Ser-Thr"/>
    <property type="match status" value="1"/>
</dbReference>
<evidence type="ECO:0000256" key="3">
    <source>
        <dbReference type="ARBA" id="ARBA00022527"/>
    </source>
</evidence>
<dbReference type="PROSITE" id="PS00108">
    <property type="entry name" value="PROTEIN_KINASE_ST"/>
    <property type="match status" value="1"/>
</dbReference>
<evidence type="ECO:0000256" key="10">
    <source>
        <dbReference type="ARBA" id="ARBA00022840"/>
    </source>
</evidence>
<evidence type="ECO:0000256" key="2">
    <source>
        <dbReference type="ARBA" id="ARBA00012513"/>
    </source>
</evidence>
<dbReference type="InterPro" id="IPR038408">
    <property type="entry name" value="GNK2_sf"/>
</dbReference>
<dbReference type="PROSITE" id="PS50011">
    <property type="entry name" value="PROTEIN_KINASE_DOM"/>
    <property type="match status" value="1"/>
</dbReference>
<keyword evidence="14" id="KW-0675">Receptor</keyword>
<evidence type="ECO:0000256" key="9">
    <source>
        <dbReference type="ARBA" id="ARBA00022777"/>
    </source>
</evidence>
<keyword evidence="4" id="KW-0808">Transferase</keyword>
<reference evidence="22 23" key="1">
    <citation type="journal article" date="2015" name="Sci. Rep.">
        <title>The power of single molecule real-time sequencing technology in the de novo assembly of a eukaryotic genome.</title>
        <authorList>
            <person name="Sakai H."/>
            <person name="Naito K."/>
            <person name="Ogiso-Tanaka E."/>
            <person name="Takahashi Y."/>
            <person name="Iseki K."/>
            <person name="Muto C."/>
            <person name="Satou K."/>
            <person name="Teruya K."/>
            <person name="Shiroma A."/>
            <person name="Shimoji M."/>
            <person name="Hirano T."/>
            <person name="Itoh T."/>
            <person name="Kaga A."/>
            <person name="Tomooka N."/>
        </authorList>
    </citation>
    <scope>NUCLEOTIDE SEQUENCE [LARGE SCALE GENOMIC DNA]</scope>
    <source>
        <strain evidence="23">cv. Shumari</strain>
    </source>
</reference>
<evidence type="ECO:0000256" key="18">
    <source>
        <dbReference type="SAM" id="Phobius"/>
    </source>
</evidence>
<dbReference type="Gene3D" id="1.10.510.10">
    <property type="entry name" value="Transferase(Phosphotransferase) domain 1"/>
    <property type="match status" value="1"/>
</dbReference>
<dbReference type="InterPro" id="IPR002902">
    <property type="entry name" value="GNK2"/>
</dbReference>
<feature type="transmembrane region" description="Helical" evidence="18">
    <location>
        <begin position="263"/>
        <end position="284"/>
    </location>
</feature>
<dbReference type="Gene3D" id="3.30.200.20">
    <property type="entry name" value="Phosphorylase Kinase, domain 1"/>
    <property type="match status" value="1"/>
</dbReference>
<evidence type="ECO:0000256" key="14">
    <source>
        <dbReference type="ARBA" id="ARBA00023170"/>
    </source>
</evidence>
<evidence type="ECO:0000256" key="4">
    <source>
        <dbReference type="ARBA" id="ARBA00022679"/>
    </source>
</evidence>
<evidence type="ECO:0000256" key="6">
    <source>
        <dbReference type="ARBA" id="ARBA00022729"/>
    </source>
</evidence>
<dbReference type="PROSITE" id="PS51473">
    <property type="entry name" value="GNK2"/>
    <property type="match status" value="2"/>
</dbReference>
<evidence type="ECO:0000259" key="21">
    <source>
        <dbReference type="PROSITE" id="PS51473"/>
    </source>
</evidence>
<gene>
    <name evidence="22" type="primary">Vigan.06G031800</name>
    <name evidence="22" type="ORF">VIGAN_06031800</name>
</gene>
<dbReference type="InterPro" id="IPR011009">
    <property type="entry name" value="Kinase-like_dom_sf"/>
</dbReference>
<keyword evidence="12 18" id="KW-0472">Membrane</keyword>
<keyword evidence="13" id="KW-1015">Disulfide bond</keyword>
<evidence type="ECO:0000256" key="1">
    <source>
        <dbReference type="ARBA" id="ARBA00004167"/>
    </source>
</evidence>
<dbReference type="GO" id="GO:0005524">
    <property type="term" value="F:ATP binding"/>
    <property type="evidence" value="ECO:0007669"/>
    <property type="project" value="UniProtKB-KW"/>
</dbReference>
<dbReference type="Pfam" id="PF11883">
    <property type="entry name" value="DUF3403"/>
    <property type="match status" value="1"/>
</dbReference>
<evidence type="ECO:0000313" key="22">
    <source>
        <dbReference type="EMBL" id="BAT89374.1"/>
    </source>
</evidence>
<organism evidence="22 23">
    <name type="scientific">Vigna angularis var. angularis</name>
    <dbReference type="NCBI Taxonomy" id="157739"/>
    <lineage>
        <taxon>Eukaryota</taxon>
        <taxon>Viridiplantae</taxon>
        <taxon>Streptophyta</taxon>
        <taxon>Embryophyta</taxon>
        <taxon>Tracheophyta</taxon>
        <taxon>Spermatophyta</taxon>
        <taxon>Magnoliopsida</taxon>
        <taxon>eudicotyledons</taxon>
        <taxon>Gunneridae</taxon>
        <taxon>Pentapetalae</taxon>
        <taxon>rosids</taxon>
        <taxon>fabids</taxon>
        <taxon>Fabales</taxon>
        <taxon>Fabaceae</taxon>
        <taxon>Papilionoideae</taxon>
        <taxon>50 kb inversion clade</taxon>
        <taxon>NPAAA clade</taxon>
        <taxon>indigoferoid/millettioid clade</taxon>
        <taxon>Phaseoleae</taxon>
        <taxon>Vigna</taxon>
    </lineage>
</organism>
<evidence type="ECO:0000313" key="23">
    <source>
        <dbReference type="Proteomes" id="UP000291084"/>
    </source>
</evidence>
<feature type="domain" description="Gnk2-homologous" evidence="21">
    <location>
        <begin position="143"/>
        <end position="248"/>
    </location>
</feature>
<dbReference type="FunFam" id="1.10.510.10:FF:000129">
    <property type="entry name" value="cysteine-rich receptor-like protein kinase 10"/>
    <property type="match status" value="1"/>
</dbReference>
<feature type="domain" description="Protein kinase" evidence="20">
    <location>
        <begin position="320"/>
        <end position="607"/>
    </location>
</feature>
<keyword evidence="8" id="KW-0547">Nucleotide-binding</keyword>
<dbReference type="AlphaFoldDB" id="A0A0S3S974"/>
<keyword evidence="9" id="KW-0418">Kinase</keyword>
<evidence type="ECO:0000256" key="13">
    <source>
        <dbReference type="ARBA" id="ARBA00023157"/>
    </source>
</evidence>
<sequence>MGIKTEMLMNPIRVSLSFMLLLFITTSAQTPIYMNSFCDNSTLVSSSYKANVDTLFSWLLTDSYESDGYNYTSVNSNNHNNDDAVYGLYSCRYDITGYFCRFCINSASSELTRRCSSSVGAIIWYDICIIRFTNQSFSGQVSLSPIWNTTGTRKIKDSSEVKKTEDCMDGLIRKATVETKTYWAVDEFDWVDNEKRYGWVQCDRGIKNDQCGECLHALLDIFPQCCSTNVQWAIFGPSCSMRMDDQNLYASSGNGGISKQIKLIISFSVLGFVALLSLSVYCFWHRKRVRKDTMQFVEESLNGDLPTIPLTAVLHCTNNFSEESKLGEGGFGPVYKGTLADGRQIAVKRLSQFSGQGSEEFKNEVMFIAKLQHRNLVRLLGCCLEENEKILVYEYMSNSSLDFYLFGDEEKRKQLDWKLRLSIINGIAKGILYLHEDSRLKVIHRDLKASNVLLDHEMNPKISDFGLARAFEIGQNQATTKRVVGTYGYMAPEYAMEGLLSVKSDVFSFGVIVVEIICGRKNSGFHLSEHGQSLLLYAWRIWCAGKCLELMDPTLIKSFRASEVVKCLHIGLLCVQQDAGDRPTMSTVVLMLGSETMALPKPNHPAFSVGKLTYKEISTSRSSKNLSINDVTVSSVLAR</sequence>
<keyword evidence="23" id="KW-1185">Reference proteome</keyword>
<dbReference type="InterPro" id="IPR000719">
    <property type="entry name" value="Prot_kinase_dom"/>
</dbReference>
<comment type="catalytic activity">
    <reaction evidence="16">
        <text>L-threonyl-[protein] + ATP = O-phospho-L-threonyl-[protein] + ADP + H(+)</text>
        <dbReference type="Rhea" id="RHEA:46608"/>
        <dbReference type="Rhea" id="RHEA-COMP:11060"/>
        <dbReference type="Rhea" id="RHEA-COMP:11605"/>
        <dbReference type="ChEBI" id="CHEBI:15378"/>
        <dbReference type="ChEBI" id="CHEBI:30013"/>
        <dbReference type="ChEBI" id="CHEBI:30616"/>
        <dbReference type="ChEBI" id="CHEBI:61977"/>
        <dbReference type="ChEBI" id="CHEBI:456216"/>
        <dbReference type="EC" id="2.7.11.1"/>
    </reaction>
</comment>
<accession>A0A0S3S974</accession>
<keyword evidence="11 18" id="KW-1133">Transmembrane helix</keyword>
<evidence type="ECO:0000256" key="12">
    <source>
        <dbReference type="ARBA" id="ARBA00023136"/>
    </source>
</evidence>